<evidence type="ECO:0000313" key="1">
    <source>
        <dbReference type="EMBL" id="HFQ79159.1"/>
    </source>
</evidence>
<reference evidence="1" key="1">
    <citation type="journal article" date="2020" name="mSystems">
        <title>Genome- and Community-Level Interaction Insights into Carbon Utilization and Element Cycling Functions of Hydrothermarchaeota in Hydrothermal Sediment.</title>
        <authorList>
            <person name="Zhou Z."/>
            <person name="Liu Y."/>
            <person name="Xu W."/>
            <person name="Pan J."/>
            <person name="Luo Z.H."/>
            <person name="Li M."/>
        </authorList>
    </citation>
    <scope>NUCLEOTIDE SEQUENCE</scope>
    <source>
        <strain evidence="1">SpSt-629</strain>
    </source>
</reference>
<dbReference type="AlphaFoldDB" id="A0A832AB99"/>
<dbReference type="EMBL" id="DTAU01000108">
    <property type="protein sequence ID" value="HFQ79159.1"/>
    <property type="molecule type" value="Genomic_DNA"/>
</dbReference>
<sequence length="61" mass="7378">MLRSLGILRDDETIYYSLILEIVNMVRGDEYLKNAILRFVVQEFKEDIRKNAWDKLHKHKV</sequence>
<accession>A0A832AB99</accession>
<protein>
    <submittedName>
        <fullName evidence="1">Uncharacterized protein</fullName>
    </submittedName>
</protein>
<organism evidence="1">
    <name type="scientific">Ignisphaera aggregans</name>
    <dbReference type="NCBI Taxonomy" id="334771"/>
    <lineage>
        <taxon>Archaea</taxon>
        <taxon>Thermoproteota</taxon>
        <taxon>Thermoprotei</taxon>
        <taxon>Desulfurococcales</taxon>
        <taxon>Desulfurococcaceae</taxon>
        <taxon>Ignisphaera</taxon>
    </lineage>
</organism>
<proteinExistence type="predicted"/>
<comment type="caution">
    <text evidence="1">The sequence shown here is derived from an EMBL/GenBank/DDBJ whole genome shotgun (WGS) entry which is preliminary data.</text>
</comment>
<gene>
    <name evidence="1" type="ORF">ENT99_05615</name>
</gene>
<name>A0A832AB99_9CREN</name>